<dbReference type="Proteomes" id="UP000192501">
    <property type="component" value="Unassembled WGS sequence"/>
</dbReference>
<dbReference type="AlphaFoldDB" id="A0A1X0QI51"/>
<evidence type="ECO:0000313" key="2">
    <source>
        <dbReference type="EMBL" id="ORD99439.1"/>
    </source>
</evidence>
<reference evidence="2 3" key="1">
    <citation type="journal article" date="2017" name="Environ. Microbiol.">
        <title>Decay of the glycolytic pathway and adaptation to intranuclear parasitism within Enterocytozoonidae microsporidia.</title>
        <authorList>
            <person name="Wiredu Boakye D."/>
            <person name="Jaroenlak P."/>
            <person name="Prachumwat A."/>
            <person name="Williams T.A."/>
            <person name="Bateman K.S."/>
            <person name="Itsathitphaisarn O."/>
            <person name="Sritunyalucksana K."/>
            <person name="Paszkiewicz K.H."/>
            <person name="Moore K.A."/>
            <person name="Stentiford G.D."/>
            <person name="Williams B.A."/>
        </authorList>
    </citation>
    <scope>NUCLEOTIDE SEQUENCE [LARGE SCALE GENOMIC DNA]</scope>
    <source>
        <strain evidence="3">canceri</strain>
    </source>
</reference>
<comment type="caution">
    <text evidence="2">The sequence shown here is derived from an EMBL/GenBank/DDBJ whole genome shotgun (WGS) entry which is preliminary data.</text>
</comment>
<organism evidence="2 3">
    <name type="scientific">Hepatospora eriocheir</name>
    <dbReference type="NCBI Taxonomy" id="1081669"/>
    <lineage>
        <taxon>Eukaryota</taxon>
        <taxon>Fungi</taxon>
        <taxon>Fungi incertae sedis</taxon>
        <taxon>Microsporidia</taxon>
        <taxon>Hepatosporidae</taxon>
        <taxon>Hepatospora</taxon>
    </lineage>
</organism>
<feature type="domain" description="DUF5094" evidence="1">
    <location>
        <begin position="4"/>
        <end position="181"/>
    </location>
</feature>
<dbReference type="VEuPathDB" id="MicrosporidiaDB:A0H76_838"/>
<evidence type="ECO:0000313" key="3">
    <source>
        <dbReference type="Proteomes" id="UP000192501"/>
    </source>
</evidence>
<dbReference type="InterPro" id="IPR031519">
    <property type="entry name" value="DUF5094"/>
</dbReference>
<evidence type="ECO:0000259" key="1">
    <source>
        <dbReference type="Pfam" id="PF17015"/>
    </source>
</evidence>
<dbReference type="Pfam" id="PF17015">
    <property type="entry name" value="DUF5094"/>
    <property type="match status" value="1"/>
</dbReference>
<protein>
    <recommendedName>
        <fullName evidence="1">DUF5094 domain-containing protein</fullName>
    </recommendedName>
</protein>
<name>A0A1X0QI51_9MICR</name>
<dbReference type="VEuPathDB" id="MicrosporidiaDB:HERIO_196"/>
<gene>
    <name evidence="2" type="ORF">A0H76_838</name>
</gene>
<sequence length="181" mass="21742">MAKRKTLVFKIPKKVNKTPLKSQKSIVNVSNNSNDEFLNLNKNFKEIDEKSLNKRVNKKIDKEIKKGDDNFDFNENDLIKQLRKENDELRSLNNVIYIYQKLLGITINNDNNEYFVTIERESNNLKKYLSFGLKEINNSYQYKLYKNENCILPQRFVDDIQFENTEIHKFFYYIIQGMYNK</sequence>
<dbReference type="EMBL" id="LTAI01000194">
    <property type="protein sequence ID" value="ORD99439.1"/>
    <property type="molecule type" value="Genomic_DNA"/>
</dbReference>
<accession>A0A1X0QI51</accession>
<proteinExistence type="predicted"/>